<sequence>MTISAHRGLRWRLQLTGLALGLAVLYGVGIALFVLTVVGLPLSLVAGVGIPLTLAALLLTRGFTDLYRWAFARLLGVAIGRPYLPWPRGHLGSQLWQLLRTPTTWRDLLWLLLNAVVGLLAPVLVLALAGGVLWYASLPLLWAILDRAAGPEMAEWVLRTDFGFWAIDSQQTAYAGLAIAGGFALLWWLLTPHLLRGYARFCGTLLGPTGAATLAARVRQLTESRAETVDAQAAELRRIERDLHDGAQARLVSLGMSIGLAEELIRTDPEAAIRLLSEAREDSGEALAELRQLVRGMHPPVLADRGLPGGVAALAITHPLPVTVVDELPGRPPAPVESAAYFAVSEALTNISKHAGATAVEVRLAYADGRLVVTVTDDGRGGAQLVSGGGLRGVERRLSAFDGTVSLTSPAGGPTVVTMEIPCELSSAKTTPSSGTG</sequence>
<accession>A0A895YG56</accession>
<keyword evidence="9" id="KW-1133">Transmembrane helix</keyword>
<evidence type="ECO:0000256" key="7">
    <source>
        <dbReference type="ARBA" id="ARBA00022840"/>
    </source>
</evidence>
<keyword evidence="5" id="KW-0547">Nucleotide-binding</keyword>
<dbReference type="InterPro" id="IPR025828">
    <property type="entry name" value="Put_sensor_dom"/>
</dbReference>
<dbReference type="Pfam" id="PF13796">
    <property type="entry name" value="Sensor"/>
    <property type="match status" value="1"/>
</dbReference>
<gene>
    <name evidence="11" type="ORF">JQS43_09890</name>
</gene>
<evidence type="ECO:0000313" key="12">
    <source>
        <dbReference type="Proteomes" id="UP000662857"/>
    </source>
</evidence>
<dbReference type="AlphaFoldDB" id="A0A895YG56"/>
<dbReference type="GO" id="GO:0016020">
    <property type="term" value="C:membrane"/>
    <property type="evidence" value="ECO:0007669"/>
    <property type="project" value="InterPro"/>
</dbReference>
<feature type="transmembrane region" description="Helical" evidence="9">
    <location>
        <begin position="12"/>
        <end position="34"/>
    </location>
</feature>
<dbReference type="InterPro" id="IPR036890">
    <property type="entry name" value="HATPase_C_sf"/>
</dbReference>
<evidence type="ECO:0000256" key="1">
    <source>
        <dbReference type="ARBA" id="ARBA00000085"/>
    </source>
</evidence>
<evidence type="ECO:0000256" key="2">
    <source>
        <dbReference type="ARBA" id="ARBA00012438"/>
    </source>
</evidence>
<evidence type="ECO:0000256" key="5">
    <source>
        <dbReference type="ARBA" id="ARBA00022741"/>
    </source>
</evidence>
<dbReference type="InterPro" id="IPR003594">
    <property type="entry name" value="HATPase_dom"/>
</dbReference>
<dbReference type="GO" id="GO:0000155">
    <property type="term" value="F:phosphorelay sensor kinase activity"/>
    <property type="evidence" value="ECO:0007669"/>
    <property type="project" value="InterPro"/>
</dbReference>
<keyword evidence="12" id="KW-1185">Reference proteome</keyword>
<keyword evidence="9" id="KW-0812">Transmembrane</keyword>
<comment type="catalytic activity">
    <reaction evidence="1">
        <text>ATP + protein L-histidine = ADP + protein N-phospho-L-histidine.</text>
        <dbReference type="EC" id="2.7.13.3"/>
    </reaction>
</comment>
<feature type="transmembrane region" description="Helical" evidence="9">
    <location>
        <begin position="40"/>
        <end position="59"/>
    </location>
</feature>
<dbReference type="EC" id="2.7.13.3" evidence="2"/>
<dbReference type="Pfam" id="PF07730">
    <property type="entry name" value="HisKA_3"/>
    <property type="match status" value="1"/>
</dbReference>
<proteinExistence type="predicted"/>
<evidence type="ECO:0000256" key="6">
    <source>
        <dbReference type="ARBA" id="ARBA00022777"/>
    </source>
</evidence>
<evidence type="ECO:0000256" key="3">
    <source>
        <dbReference type="ARBA" id="ARBA00022553"/>
    </source>
</evidence>
<dbReference type="SUPFAM" id="SSF55874">
    <property type="entry name" value="ATPase domain of HSP90 chaperone/DNA topoisomerase II/histidine kinase"/>
    <property type="match status" value="1"/>
</dbReference>
<keyword evidence="4" id="KW-0808">Transferase</keyword>
<feature type="transmembrane region" description="Helical" evidence="9">
    <location>
        <begin position="172"/>
        <end position="190"/>
    </location>
</feature>
<reference evidence="11" key="1">
    <citation type="submission" date="2021-02" db="EMBL/GenBank/DDBJ databases">
        <title>Natrosporangium hydrolyticum gen. nov., sp. nov, a haloalkaliphilic actinobacterium from a soda solonchak soil.</title>
        <authorList>
            <person name="Sorokin D.Y."/>
            <person name="Khijniak T.V."/>
            <person name="Zakharycheva A.P."/>
            <person name="Boueva O.V."/>
            <person name="Ariskina E.V."/>
            <person name="Hahnke R.L."/>
            <person name="Bunk B."/>
            <person name="Sproer C."/>
            <person name="Schumann P."/>
            <person name="Evtushenko L.I."/>
            <person name="Kublanov I.V."/>
        </authorList>
    </citation>
    <scope>NUCLEOTIDE SEQUENCE</scope>
    <source>
        <strain evidence="11">DSM 106523</strain>
    </source>
</reference>
<dbReference type="EMBL" id="CP070499">
    <property type="protein sequence ID" value="QSB16551.1"/>
    <property type="molecule type" value="Genomic_DNA"/>
</dbReference>
<keyword evidence="8" id="KW-0902">Two-component regulatory system</keyword>
<dbReference type="Pfam" id="PF02518">
    <property type="entry name" value="HATPase_c"/>
    <property type="match status" value="1"/>
</dbReference>
<feature type="domain" description="Histidine kinase/HSP90-like ATPase" evidence="10">
    <location>
        <begin position="335"/>
        <end position="425"/>
    </location>
</feature>
<evidence type="ECO:0000259" key="10">
    <source>
        <dbReference type="SMART" id="SM00387"/>
    </source>
</evidence>
<evidence type="ECO:0000313" key="11">
    <source>
        <dbReference type="EMBL" id="QSB16551.1"/>
    </source>
</evidence>
<protein>
    <recommendedName>
        <fullName evidence="2">histidine kinase</fullName>
        <ecNumber evidence="2">2.7.13.3</ecNumber>
    </recommendedName>
</protein>
<organism evidence="11 12">
    <name type="scientific">Natronosporangium hydrolyticum</name>
    <dbReference type="NCBI Taxonomy" id="2811111"/>
    <lineage>
        <taxon>Bacteria</taxon>
        <taxon>Bacillati</taxon>
        <taxon>Actinomycetota</taxon>
        <taxon>Actinomycetes</taxon>
        <taxon>Micromonosporales</taxon>
        <taxon>Micromonosporaceae</taxon>
        <taxon>Natronosporangium</taxon>
    </lineage>
</organism>
<dbReference type="GO" id="GO:0046983">
    <property type="term" value="F:protein dimerization activity"/>
    <property type="evidence" value="ECO:0007669"/>
    <property type="project" value="InterPro"/>
</dbReference>
<dbReference type="InterPro" id="IPR011712">
    <property type="entry name" value="Sig_transdc_His_kin_sub3_dim/P"/>
</dbReference>
<evidence type="ECO:0000256" key="4">
    <source>
        <dbReference type="ARBA" id="ARBA00022679"/>
    </source>
</evidence>
<dbReference type="GO" id="GO:0005524">
    <property type="term" value="F:ATP binding"/>
    <property type="evidence" value="ECO:0007669"/>
    <property type="project" value="UniProtKB-KW"/>
</dbReference>
<dbReference type="CDD" id="cd16917">
    <property type="entry name" value="HATPase_UhpB-NarQ-NarX-like"/>
    <property type="match status" value="1"/>
</dbReference>
<dbReference type="Proteomes" id="UP000662857">
    <property type="component" value="Chromosome"/>
</dbReference>
<feature type="transmembrane region" description="Helical" evidence="9">
    <location>
        <begin position="108"/>
        <end position="136"/>
    </location>
</feature>
<dbReference type="SMART" id="SM00387">
    <property type="entry name" value="HATPase_c"/>
    <property type="match status" value="1"/>
</dbReference>
<dbReference type="InterPro" id="IPR050482">
    <property type="entry name" value="Sensor_HK_TwoCompSys"/>
</dbReference>
<evidence type="ECO:0000256" key="8">
    <source>
        <dbReference type="ARBA" id="ARBA00023012"/>
    </source>
</evidence>
<dbReference type="KEGG" id="nhy:JQS43_09890"/>
<keyword evidence="3" id="KW-0597">Phosphoprotein</keyword>
<name>A0A895YG56_9ACTN</name>
<keyword evidence="7" id="KW-0067">ATP-binding</keyword>
<dbReference type="Gene3D" id="1.20.5.1930">
    <property type="match status" value="1"/>
</dbReference>
<evidence type="ECO:0000256" key="9">
    <source>
        <dbReference type="SAM" id="Phobius"/>
    </source>
</evidence>
<keyword evidence="6 11" id="KW-0418">Kinase</keyword>
<dbReference type="PANTHER" id="PTHR24421:SF10">
    <property type="entry name" value="NITRATE_NITRITE SENSOR PROTEIN NARQ"/>
    <property type="match status" value="1"/>
</dbReference>
<keyword evidence="9" id="KW-0472">Membrane</keyword>
<dbReference type="RefSeq" id="WP_239678774.1">
    <property type="nucleotide sequence ID" value="NZ_CP070499.1"/>
</dbReference>
<dbReference type="PANTHER" id="PTHR24421">
    <property type="entry name" value="NITRATE/NITRITE SENSOR PROTEIN NARX-RELATED"/>
    <property type="match status" value="1"/>
</dbReference>
<dbReference type="Gene3D" id="3.30.565.10">
    <property type="entry name" value="Histidine kinase-like ATPase, C-terminal domain"/>
    <property type="match status" value="1"/>
</dbReference>